<feature type="chain" id="PRO_5044295992" description="Fimbrillin family protein" evidence="1">
    <location>
        <begin position="20"/>
        <end position="687"/>
    </location>
</feature>
<dbReference type="PROSITE" id="PS51257">
    <property type="entry name" value="PROKAR_LIPOPROTEIN"/>
    <property type="match status" value="1"/>
</dbReference>
<organism evidence="2">
    <name type="scientific">Prevotella sp. GTC17253</name>
    <dbReference type="NCBI Taxonomy" id="3236793"/>
    <lineage>
        <taxon>Bacteria</taxon>
        <taxon>Pseudomonadati</taxon>
        <taxon>Bacteroidota</taxon>
        <taxon>Bacteroidia</taxon>
        <taxon>Bacteroidales</taxon>
        <taxon>Prevotellaceae</taxon>
        <taxon>Prevotella</taxon>
    </lineage>
</organism>
<dbReference type="AlphaFoldDB" id="A0AB33IQF3"/>
<name>A0AB33IQF3_9BACT</name>
<sequence length="687" mass="76150">MSKRIFTAVYFAVALTTVGAGLSSCSGEELVTPDVSVQPSTPTSDEKVYNVRLMTGESPLALNGDSVASRAVFVEEDGKKGDNYYTWQTNDQLTVFAGKKNLGTLTVLPGDAGKREANFEGKLTATSTEIAGELVFVYLGSNAKLGADGTASIDLSQQGGKPGDIVSNCILWGKGKLRPKAQGSTDYITAGPAVKLANPMAIFHLKVNPPKGAGNVTKLKMSGKGVYSSVNIDLTTGTATGDARTEGFKWEAPASTKSNNAFDFYYVLAPGDFVPDFYIYDDTSTSNVGAWLGKEPGITHYTSQQALIRNEEGKISEFTAHDDQPFPNNHYEPKKVFQFTRGNLQYVLGQRVGYMGGVKLTAKRNILSRYDNTIGSAIPVPTNYRVDVPGEYRLAGTQWETVKPEANDTYYLKQEGNYYYYMGDGNDPVIDLFGWGNVKQPDRVREVGQYYEKFIAGKYGKTYYDLKGNEDVDYGTKVYVDGEATTMPNVNELMAIMYMRVFPDDKAHTMATRAWIDMNGDNEYSRRQPYDVGGIVVFPDGMTKEEADKCWKNTGPNEYILQADGFGRNHSLWASTTSKTQNQLDPKAIEKYGLLFLPATGAADMHYWADAKWVMSESWSHANYWCSDWQETEPSRFFRNGEWPEKGSTNYATSGTPYPNSRKYTHTYYSSTNINGWLAVRLAVKKK</sequence>
<keyword evidence="1" id="KW-0732">Signal</keyword>
<gene>
    <name evidence="2" type="ORF">GTC17253_19240</name>
</gene>
<proteinExistence type="predicted"/>
<evidence type="ECO:0000256" key="1">
    <source>
        <dbReference type="SAM" id="SignalP"/>
    </source>
</evidence>
<evidence type="ECO:0008006" key="3">
    <source>
        <dbReference type="Google" id="ProtNLM"/>
    </source>
</evidence>
<dbReference type="EMBL" id="AP035785">
    <property type="protein sequence ID" value="BFO71958.1"/>
    <property type="molecule type" value="Genomic_DNA"/>
</dbReference>
<evidence type="ECO:0000313" key="2">
    <source>
        <dbReference type="EMBL" id="BFO71958.1"/>
    </source>
</evidence>
<protein>
    <recommendedName>
        <fullName evidence="3">Fimbrillin family protein</fullName>
    </recommendedName>
</protein>
<feature type="signal peptide" evidence="1">
    <location>
        <begin position="1"/>
        <end position="19"/>
    </location>
</feature>
<reference evidence="2" key="1">
    <citation type="submission" date="2024-07" db="EMBL/GenBank/DDBJ databases">
        <title>Complete genome sequence of Prevotella sp. YM-2024 GTC17253.</title>
        <authorList>
            <person name="Hayashi M."/>
            <person name="Muto Y."/>
            <person name="Tanaka K."/>
            <person name="Niwa H."/>
        </authorList>
    </citation>
    <scope>NUCLEOTIDE SEQUENCE</scope>
    <source>
        <strain evidence="2">GTC17253</strain>
    </source>
</reference>
<accession>A0AB33IQF3</accession>